<dbReference type="PANTHER" id="PTHR11556:SF35">
    <property type="entry name" value="SEDOHEPTULOSE-1,7-BISPHOSPHATASE, CHLOROPLASTIC"/>
    <property type="match status" value="1"/>
</dbReference>
<feature type="domain" description="Fructose-1-6-bisphosphatase class I N-terminal" evidence="12">
    <location>
        <begin position="38"/>
        <end position="161"/>
    </location>
</feature>
<dbReference type="GO" id="GO:0030388">
    <property type="term" value="P:fructose 1,6-bisphosphate metabolic process"/>
    <property type="evidence" value="ECO:0007669"/>
    <property type="project" value="TreeGrafter"/>
</dbReference>
<evidence type="ECO:0000256" key="7">
    <source>
        <dbReference type="ARBA" id="ARBA00022723"/>
    </source>
</evidence>
<dbReference type="InterPro" id="IPR033391">
    <property type="entry name" value="FBPase_N"/>
</dbReference>
<dbReference type="GO" id="GO:0006000">
    <property type="term" value="P:fructose metabolic process"/>
    <property type="evidence" value="ECO:0007669"/>
    <property type="project" value="TreeGrafter"/>
</dbReference>
<dbReference type="AlphaFoldDB" id="A0AAV1I7K2"/>
<dbReference type="Gene3D" id="3.30.540.10">
    <property type="entry name" value="Fructose-1,6-Bisphosphatase, subunit A, domain 1"/>
    <property type="match status" value="1"/>
</dbReference>
<comment type="similarity">
    <text evidence="4">Belongs to the FBPase class 1 family.</text>
</comment>
<dbReference type="GO" id="GO:0005737">
    <property type="term" value="C:cytoplasm"/>
    <property type="evidence" value="ECO:0007669"/>
    <property type="project" value="TreeGrafter"/>
</dbReference>
<dbReference type="PIRSF" id="PIRSF000904">
    <property type="entry name" value="FBPtase_SBPase"/>
    <property type="match status" value="1"/>
</dbReference>
<evidence type="ECO:0000256" key="10">
    <source>
        <dbReference type="ARBA" id="ARBA00023277"/>
    </source>
</evidence>
<evidence type="ECO:0000256" key="6">
    <source>
        <dbReference type="ARBA" id="ARBA00022490"/>
    </source>
</evidence>
<dbReference type="Proteomes" id="UP001314263">
    <property type="component" value="Unassembled WGS sequence"/>
</dbReference>
<dbReference type="GO" id="GO:0006002">
    <property type="term" value="P:fructose 6-phosphate metabolic process"/>
    <property type="evidence" value="ECO:0007669"/>
    <property type="project" value="TreeGrafter"/>
</dbReference>
<evidence type="ECO:0000256" key="3">
    <source>
        <dbReference type="ARBA" id="ARBA00005215"/>
    </source>
</evidence>
<keyword evidence="7" id="KW-0479">Metal-binding</keyword>
<dbReference type="InterPro" id="IPR028343">
    <property type="entry name" value="FBPtase"/>
</dbReference>
<dbReference type="Pfam" id="PF18913">
    <property type="entry name" value="FBPase_C"/>
    <property type="match status" value="1"/>
</dbReference>
<evidence type="ECO:0000259" key="12">
    <source>
        <dbReference type="Pfam" id="PF00316"/>
    </source>
</evidence>
<evidence type="ECO:0000313" key="15">
    <source>
        <dbReference type="Proteomes" id="UP001314263"/>
    </source>
</evidence>
<dbReference type="PIRSF" id="PIRSF500210">
    <property type="entry name" value="FBPtase"/>
    <property type="match status" value="1"/>
</dbReference>
<keyword evidence="6" id="KW-0963">Cytoplasm</keyword>
<evidence type="ECO:0000313" key="14">
    <source>
        <dbReference type="EMBL" id="CAK0781575.1"/>
    </source>
</evidence>
<dbReference type="GO" id="GO:0042132">
    <property type="term" value="F:fructose 1,6-bisphosphate 1-phosphatase activity"/>
    <property type="evidence" value="ECO:0007669"/>
    <property type="project" value="UniProtKB-EC"/>
</dbReference>
<evidence type="ECO:0000256" key="1">
    <source>
        <dbReference type="ARBA" id="ARBA00001273"/>
    </source>
</evidence>
<protein>
    <recommendedName>
        <fullName evidence="5">fructose-bisphosphatase</fullName>
        <ecNumber evidence="5">3.1.3.11</ecNumber>
    </recommendedName>
    <alternativeName>
        <fullName evidence="11">D-fructose-1,6-bisphosphate 1-phosphohydrolase</fullName>
    </alternativeName>
</protein>
<keyword evidence="15" id="KW-1185">Reference proteome</keyword>
<evidence type="ECO:0000256" key="9">
    <source>
        <dbReference type="ARBA" id="ARBA00022842"/>
    </source>
</evidence>
<dbReference type="PROSITE" id="PS00124">
    <property type="entry name" value="FBPASE"/>
    <property type="match status" value="1"/>
</dbReference>
<dbReference type="GO" id="GO:0046872">
    <property type="term" value="F:metal ion binding"/>
    <property type="evidence" value="ECO:0007669"/>
    <property type="project" value="UniProtKB-KW"/>
</dbReference>
<evidence type="ECO:0000259" key="13">
    <source>
        <dbReference type="Pfam" id="PF18913"/>
    </source>
</evidence>
<dbReference type="EMBL" id="CAUYUE010000006">
    <property type="protein sequence ID" value="CAK0781575.1"/>
    <property type="molecule type" value="Genomic_DNA"/>
</dbReference>
<evidence type="ECO:0000256" key="4">
    <source>
        <dbReference type="ARBA" id="ARBA00010941"/>
    </source>
</evidence>
<organism evidence="14 15">
    <name type="scientific">Coccomyxa viridis</name>
    <dbReference type="NCBI Taxonomy" id="1274662"/>
    <lineage>
        <taxon>Eukaryota</taxon>
        <taxon>Viridiplantae</taxon>
        <taxon>Chlorophyta</taxon>
        <taxon>core chlorophytes</taxon>
        <taxon>Trebouxiophyceae</taxon>
        <taxon>Trebouxiophyceae incertae sedis</taxon>
        <taxon>Coccomyxaceae</taxon>
        <taxon>Coccomyxa</taxon>
    </lineage>
</organism>
<dbReference type="EC" id="3.1.3.11" evidence="5"/>
<sequence>MKDSDCESFRAQHKSLVRVIDAILVSVSETSNFLRQGDSSGQVGSTNRFGDHQLKIDVKADDIIFSNLRACGAVATASSEEKPEELDLEGHGFSVAFDPLDGSSIVGANFAVGAIFGIWDGPGLLGRTGAQQVAAAYAVYGPRTSVVLARPGATGGLTVDELSLRDGEWSVSRHGIRLGEKKVFAPANLRAAADNKAYADFVSACIADKYTLRYTGGFVPDINHIMAKGGGLFVNPASTSAPAKLRLLYECAPLALIVEAAGGASSNGKESILSMQIDSLDRRTAITLGSQDEVARSEHCLQV</sequence>
<evidence type="ECO:0000256" key="8">
    <source>
        <dbReference type="ARBA" id="ARBA00022801"/>
    </source>
</evidence>
<gene>
    <name evidence="14" type="ORF">CVIRNUC_005410</name>
</gene>
<accession>A0AAV1I7K2</accession>
<keyword evidence="10" id="KW-0119">Carbohydrate metabolism</keyword>
<dbReference type="HAMAP" id="MF_01855">
    <property type="entry name" value="FBPase_class1"/>
    <property type="match status" value="1"/>
</dbReference>
<evidence type="ECO:0000256" key="11">
    <source>
        <dbReference type="ARBA" id="ARBA00032973"/>
    </source>
</evidence>
<feature type="domain" description="Fructose-1-6-bisphosphatase class 1 C-terminal" evidence="13">
    <location>
        <begin position="180"/>
        <end position="301"/>
    </location>
</feature>
<dbReference type="InterPro" id="IPR044015">
    <property type="entry name" value="FBPase_C_dom"/>
</dbReference>
<dbReference type="InterPro" id="IPR020548">
    <property type="entry name" value="Fructose_bisphosphatase_AS"/>
</dbReference>
<dbReference type="PANTHER" id="PTHR11556">
    <property type="entry name" value="FRUCTOSE-1,6-BISPHOSPHATASE-RELATED"/>
    <property type="match status" value="1"/>
</dbReference>
<dbReference type="GO" id="GO:0005986">
    <property type="term" value="P:sucrose biosynthetic process"/>
    <property type="evidence" value="ECO:0007669"/>
    <property type="project" value="TreeGrafter"/>
</dbReference>
<evidence type="ECO:0000256" key="2">
    <source>
        <dbReference type="ARBA" id="ARBA00001946"/>
    </source>
</evidence>
<keyword evidence="9" id="KW-0460">Magnesium</keyword>
<keyword evidence="8" id="KW-0378">Hydrolase</keyword>
<name>A0AAV1I7K2_9CHLO</name>
<reference evidence="14 15" key="1">
    <citation type="submission" date="2023-10" db="EMBL/GenBank/DDBJ databases">
        <authorList>
            <person name="Maclean D."/>
            <person name="Macfadyen A."/>
        </authorList>
    </citation>
    <scope>NUCLEOTIDE SEQUENCE [LARGE SCALE GENOMIC DNA]</scope>
</reference>
<dbReference type="SUPFAM" id="SSF56655">
    <property type="entry name" value="Carbohydrate phosphatase"/>
    <property type="match status" value="1"/>
</dbReference>
<comment type="cofactor">
    <cofactor evidence="2">
        <name>Mg(2+)</name>
        <dbReference type="ChEBI" id="CHEBI:18420"/>
    </cofactor>
</comment>
<comment type="pathway">
    <text evidence="3">Carbohydrate biosynthesis; Calvin cycle.</text>
</comment>
<dbReference type="Gene3D" id="3.40.190.80">
    <property type="match status" value="1"/>
</dbReference>
<proteinExistence type="inferred from homology"/>
<dbReference type="GO" id="GO:0006094">
    <property type="term" value="P:gluconeogenesis"/>
    <property type="evidence" value="ECO:0007669"/>
    <property type="project" value="TreeGrafter"/>
</dbReference>
<dbReference type="Pfam" id="PF00316">
    <property type="entry name" value="FBPase"/>
    <property type="match status" value="1"/>
</dbReference>
<dbReference type="InterPro" id="IPR000146">
    <property type="entry name" value="FBPase_class-1"/>
</dbReference>
<comment type="catalytic activity">
    <reaction evidence="1">
        <text>beta-D-fructose 1,6-bisphosphate + H2O = beta-D-fructose 6-phosphate + phosphate</text>
        <dbReference type="Rhea" id="RHEA:11064"/>
        <dbReference type="ChEBI" id="CHEBI:15377"/>
        <dbReference type="ChEBI" id="CHEBI:32966"/>
        <dbReference type="ChEBI" id="CHEBI:43474"/>
        <dbReference type="ChEBI" id="CHEBI:57634"/>
        <dbReference type="EC" id="3.1.3.11"/>
    </reaction>
</comment>
<evidence type="ECO:0000256" key="5">
    <source>
        <dbReference type="ARBA" id="ARBA00013093"/>
    </source>
</evidence>
<dbReference type="InterPro" id="IPR023079">
    <property type="entry name" value="SBPase"/>
</dbReference>
<comment type="caution">
    <text evidence="14">The sequence shown here is derived from an EMBL/GenBank/DDBJ whole genome shotgun (WGS) entry which is preliminary data.</text>
</comment>
<dbReference type="PRINTS" id="PR01958">
    <property type="entry name" value="S17BPHPHTASE"/>
</dbReference>